<name>A0A318SIM0_9BURK</name>
<proteinExistence type="predicted"/>
<gene>
    <name evidence="1" type="ORF">DFQ15_1191</name>
</gene>
<sequence>MDTIRSATRERFEIIPDGQPKVVMSTLQQARHCHIQVVNALERDPQLVEASGLCSRESFEPILIDLPTLLKQTAKVAELWLISMHMGTPG</sequence>
<dbReference type="Proteomes" id="UP000247540">
    <property type="component" value="Unassembled WGS sequence"/>
</dbReference>
<keyword evidence="2" id="KW-1185">Reference proteome</keyword>
<comment type="caution">
    <text evidence="1">The sequence shown here is derived from an EMBL/GenBank/DDBJ whole genome shotgun (WGS) entry which is preliminary data.</text>
</comment>
<protein>
    <submittedName>
        <fullName evidence="1">Uncharacterized protein</fullName>
    </submittedName>
</protein>
<dbReference type="EMBL" id="QJTC01000019">
    <property type="protein sequence ID" value="PYE75814.1"/>
    <property type="molecule type" value="Genomic_DNA"/>
</dbReference>
<organism evidence="1 2">
    <name type="scientific">Xylophilus ampelinus</name>
    <dbReference type="NCBI Taxonomy" id="54067"/>
    <lineage>
        <taxon>Bacteria</taxon>
        <taxon>Pseudomonadati</taxon>
        <taxon>Pseudomonadota</taxon>
        <taxon>Betaproteobacteria</taxon>
        <taxon>Burkholderiales</taxon>
        <taxon>Xylophilus</taxon>
    </lineage>
</organism>
<evidence type="ECO:0000313" key="1">
    <source>
        <dbReference type="EMBL" id="PYE75814.1"/>
    </source>
</evidence>
<dbReference type="AlphaFoldDB" id="A0A318SIM0"/>
<evidence type="ECO:0000313" key="2">
    <source>
        <dbReference type="Proteomes" id="UP000247540"/>
    </source>
</evidence>
<accession>A0A318SIM0</accession>
<reference evidence="1 2" key="1">
    <citation type="submission" date="2018-06" db="EMBL/GenBank/DDBJ databases">
        <title>Genomic Encyclopedia of Type Strains, Phase III (KMG-III): the genomes of soil and plant-associated and newly described type strains.</title>
        <authorList>
            <person name="Whitman W."/>
        </authorList>
    </citation>
    <scope>NUCLEOTIDE SEQUENCE [LARGE SCALE GENOMIC DNA]</scope>
    <source>
        <strain evidence="1 2">CECT 7646</strain>
    </source>
</reference>